<evidence type="ECO:0000256" key="4">
    <source>
        <dbReference type="ARBA" id="ARBA00023212"/>
    </source>
</evidence>
<evidence type="ECO:0000259" key="7">
    <source>
        <dbReference type="Pfam" id="PF16531"/>
    </source>
</evidence>
<organism evidence="8 9">
    <name type="scientific">Gnathostoma spinigerum</name>
    <dbReference type="NCBI Taxonomy" id="75299"/>
    <lineage>
        <taxon>Eukaryota</taxon>
        <taxon>Metazoa</taxon>
        <taxon>Ecdysozoa</taxon>
        <taxon>Nematoda</taxon>
        <taxon>Chromadorea</taxon>
        <taxon>Rhabditida</taxon>
        <taxon>Spirurina</taxon>
        <taxon>Gnathostomatomorpha</taxon>
        <taxon>Gnathostomatoidea</taxon>
        <taxon>Gnathostomatidae</taxon>
        <taxon>Gnathostoma</taxon>
    </lineage>
</organism>
<dbReference type="GO" id="GO:0005813">
    <property type="term" value="C:centrosome"/>
    <property type="evidence" value="ECO:0007669"/>
    <property type="project" value="UniProtKB-SubCell"/>
</dbReference>
<evidence type="ECO:0000256" key="5">
    <source>
        <dbReference type="ARBA" id="ARBA00023306"/>
    </source>
</evidence>
<protein>
    <recommendedName>
        <fullName evidence="7">Spindle assembly abnormal protein 6 N-terminal domain-containing protein</fullName>
    </recommendedName>
</protein>
<gene>
    <name evidence="8" type="ORF">AB6A40_010959</name>
</gene>
<dbReference type="PANTHER" id="PTHR44281:SF2">
    <property type="entry name" value="SPINDLE ASSEMBLY ABNORMAL PROTEIN 6 HOMOLOG"/>
    <property type="match status" value="1"/>
</dbReference>
<keyword evidence="9" id="KW-1185">Reference proteome</keyword>
<reference evidence="8 9" key="1">
    <citation type="submission" date="2024-08" db="EMBL/GenBank/DDBJ databases">
        <title>Gnathostoma spinigerum genome.</title>
        <authorList>
            <person name="Gonzalez-Bertolin B."/>
            <person name="Monzon S."/>
            <person name="Zaballos A."/>
            <person name="Jimenez P."/>
            <person name="Dekumyoy P."/>
            <person name="Varona S."/>
            <person name="Cuesta I."/>
            <person name="Sumanam S."/>
            <person name="Adisakwattana P."/>
            <person name="Gasser R.B."/>
            <person name="Hernandez-Gonzalez A."/>
            <person name="Young N.D."/>
            <person name="Perteguer M.J."/>
        </authorList>
    </citation>
    <scope>NUCLEOTIDE SEQUENCE [LARGE SCALE GENOMIC DNA]</scope>
    <source>
        <strain evidence="8">AL3</strain>
        <tissue evidence="8">Liver</tissue>
    </source>
</reference>
<accession>A0ABD6EXS2</accession>
<keyword evidence="2" id="KW-0963">Cytoplasm</keyword>
<feature type="coiled-coil region" evidence="6">
    <location>
        <begin position="142"/>
        <end position="193"/>
    </location>
</feature>
<evidence type="ECO:0000256" key="3">
    <source>
        <dbReference type="ARBA" id="ARBA00023054"/>
    </source>
</evidence>
<evidence type="ECO:0000256" key="1">
    <source>
        <dbReference type="ARBA" id="ARBA00004300"/>
    </source>
</evidence>
<dbReference type="AlphaFoldDB" id="A0ABD6EXS2"/>
<dbReference type="Proteomes" id="UP001608902">
    <property type="component" value="Unassembled WGS sequence"/>
</dbReference>
<dbReference type="InterPro" id="IPR032396">
    <property type="entry name" value="SAS-6_N"/>
</dbReference>
<comment type="caution">
    <text evidence="8">The sequence shown here is derived from an EMBL/GenBank/DDBJ whole genome shotgun (WGS) entry which is preliminary data.</text>
</comment>
<dbReference type="EMBL" id="JBGFUD010016127">
    <property type="protein sequence ID" value="MFH4984250.1"/>
    <property type="molecule type" value="Genomic_DNA"/>
</dbReference>
<evidence type="ECO:0000256" key="6">
    <source>
        <dbReference type="SAM" id="Coils"/>
    </source>
</evidence>
<feature type="domain" description="Spindle assembly abnormal protein 6 N-terminal" evidence="7">
    <location>
        <begin position="4"/>
        <end position="131"/>
    </location>
</feature>
<name>A0ABD6EXS2_9BILA</name>
<evidence type="ECO:0000256" key="2">
    <source>
        <dbReference type="ARBA" id="ARBA00022490"/>
    </source>
</evidence>
<keyword evidence="3 6" id="KW-0175">Coiled coil</keyword>
<dbReference type="InterPro" id="IPR038558">
    <property type="entry name" value="SAS-6_N_sf"/>
</dbReference>
<evidence type="ECO:0000313" key="9">
    <source>
        <dbReference type="Proteomes" id="UP001608902"/>
    </source>
</evidence>
<evidence type="ECO:0000313" key="8">
    <source>
        <dbReference type="EMBL" id="MFH4984250.1"/>
    </source>
</evidence>
<dbReference type="PANTHER" id="PTHR44281">
    <property type="entry name" value="SPINDLE ASSEMBLY ABNORMAL PROTEIN 6 HOMOLOG"/>
    <property type="match status" value="1"/>
</dbReference>
<proteinExistence type="predicted"/>
<comment type="subcellular location">
    <subcellularLocation>
        <location evidence="1">Cytoplasm</location>
        <location evidence="1">Cytoskeleton</location>
        <location evidence="1">Microtubule organizing center</location>
        <location evidence="1">Centrosome</location>
    </subcellularLocation>
</comment>
<dbReference type="Pfam" id="PF16531">
    <property type="entry name" value="SAS-6_N"/>
    <property type="match status" value="1"/>
</dbReference>
<sequence length="220" mass="25575">MSKVLFDEEINVRFSRSSGQIKEKSEISLNLRINEETAINAKIYSLYLSKEDEPQFVFTMSLHQNDYEILKKEQSLDAGFEAFPQLIIDFLRELDRSGDSFIRCDVSNDRTKCCLELIGKMGFKWVSFLTLIFHALSEKALIAHLAERVQNLNRNLLEMEGIRTKLVAEQDECNRLKHCLNETEERLKQQYEQDHIEHEKFAASQFVKLRGGDSLVLIVP</sequence>
<keyword evidence="5" id="KW-0131">Cell cycle</keyword>
<dbReference type="Gene3D" id="2.170.210.20">
    <property type="entry name" value="Spindle assembly abnormal protein 6, N-terminal domain"/>
    <property type="match status" value="1"/>
</dbReference>
<keyword evidence="4" id="KW-0206">Cytoskeleton</keyword>